<organism evidence="2">
    <name type="scientific">uncultured Rubrobacteraceae bacterium</name>
    <dbReference type="NCBI Taxonomy" id="349277"/>
    <lineage>
        <taxon>Bacteria</taxon>
        <taxon>Bacillati</taxon>
        <taxon>Actinomycetota</taxon>
        <taxon>Rubrobacteria</taxon>
        <taxon>Rubrobacterales</taxon>
        <taxon>Rubrobacteraceae</taxon>
        <taxon>environmental samples</taxon>
    </lineage>
</organism>
<protein>
    <recommendedName>
        <fullName evidence="3">DUF4383 domain-containing protein</fullName>
    </recommendedName>
</protein>
<sequence>MTTRVYAQVVGVVLLLLGVLGLLLGDGLLLGLVNIDIVEDIIHLITGGLLAYVGFGQRDEGVARSVVLVLSVIYLLVGVIGFVLPDMGGLLQHDYTLGDNLIHLALGILGLAAVFASGRGGTATRRA</sequence>
<dbReference type="EMBL" id="CADCVE010000096">
    <property type="protein sequence ID" value="CAA9464074.1"/>
    <property type="molecule type" value="Genomic_DNA"/>
</dbReference>
<evidence type="ECO:0000256" key="1">
    <source>
        <dbReference type="SAM" id="Phobius"/>
    </source>
</evidence>
<evidence type="ECO:0008006" key="3">
    <source>
        <dbReference type="Google" id="ProtNLM"/>
    </source>
</evidence>
<feature type="transmembrane region" description="Helical" evidence="1">
    <location>
        <begin position="62"/>
        <end position="84"/>
    </location>
</feature>
<dbReference type="AlphaFoldDB" id="A0A6J4R9J1"/>
<keyword evidence="1" id="KW-0472">Membrane</keyword>
<proteinExistence type="predicted"/>
<keyword evidence="1" id="KW-1133">Transmembrane helix</keyword>
<accession>A0A6J4R9J1</accession>
<reference evidence="2" key="1">
    <citation type="submission" date="2020-02" db="EMBL/GenBank/DDBJ databases">
        <authorList>
            <person name="Meier V. D."/>
        </authorList>
    </citation>
    <scope>NUCLEOTIDE SEQUENCE</scope>
    <source>
        <strain evidence="2">AVDCRST_MAG28</strain>
    </source>
</reference>
<gene>
    <name evidence="2" type="ORF">AVDCRST_MAG28-3740</name>
</gene>
<evidence type="ECO:0000313" key="2">
    <source>
        <dbReference type="EMBL" id="CAA9464074.1"/>
    </source>
</evidence>
<feature type="transmembrane region" description="Helical" evidence="1">
    <location>
        <begin position="37"/>
        <end position="55"/>
    </location>
</feature>
<keyword evidence="1" id="KW-0812">Transmembrane</keyword>
<feature type="transmembrane region" description="Helical" evidence="1">
    <location>
        <begin position="5"/>
        <end position="25"/>
    </location>
</feature>
<name>A0A6J4R9J1_9ACTN</name>
<feature type="transmembrane region" description="Helical" evidence="1">
    <location>
        <begin position="100"/>
        <end position="118"/>
    </location>
</feature>